<evidence type="ECO:0000256" key="8">
    <source>
        <dbReference type="ARBA" id="ARBA00022989"/>
    </source>
</evidence>
<dbReference type="InterPro" id="IPR045851">
    <property type="entry name" value="AMP-bd_C_sf"/>
</dbReference>
<feature type="compositionally biased region" description="Polar residues" evidence="13">
    <location>
        <begin position="493"/>
        <end position="502"/>
    </location>
</feature>
<reference evidence="15 16" key="1">
    <citation type="journal article" date="2012" name="J. Bacteriol.">
        <title>Complete genome sequences of Methylophaga sp. strain JAM1 and Methylophaga sp. strain JAM7.</title>
        <authorList>
            <person name="Villeneuve C."/>
            <person name="Martineau C."/>
            <person name="Mauffrey F."/>
            <person name="Villemur R."/>
        </authorList>
    </citation>
    <scope>NUCLEOTIDE SEQUENCE [LARGE SCALE GENOMIC DNA]</scope>
    <source>
        <strain evidence="15 16">JAM1</strain>
    </source>
</reference>
<dbReference type="Gene3D" id="3.30.300.30">
    <property type="match status" value="1"/>
</dbReference>
<dbReference type="PRINTS" id="PR01009">
    <property type="entry name" value="FLGMRINGFLIF"/>
</dbReference>
<protein>
    <recommendedName>
        <fullName evidence="5 12">Flagellar M-ring protein</fullName>
    </recommendedName>
</protein>
<evidence type="ECO:0000256" key="7">
    <source>
        <dbReference type="ARBA" id="ARBA00022692"/>
    </source>
</evidence>
<evidence type="ECO:0000256" key="2">
    <source>
        <dbReference type="ARBA" id="ARBA00004117"/>
    </source>
</evidence>
<feature type="region of interest" description="Disordered" evidence="13">
    <location>
        <begin position="322"/>
        <end position="363"/>
    </location>
</feature>
<organism evidence="15 16">
    <name type="scientific">Methylophaga nitratireducenticrescens</name>
    <dbReference type="NCBI Taxonomy" id="754476"/>
    <lineage>
        <taxon>Bacteria</taxon>
        <taxon>Pseudomonadati</taxon>
        <taxon>Pseudomonadota</taxon>
        <taxon>Gammaproteobacteria</taxon>
        <taxon>Thiotrichales</taxon>
        <taxon>Piscirickettsiaceae</taxon>
        <taxon>Methylophaga</taxon>
    </lineage>
</organism>
<keyword evidence="9 14" id="KW-0472">Membrane</keyword>
<dbReference type="InterPro" id="IPR000067">
    <property type="entry name" value="FlgMring_FliF"/>
</dbReference>
<keyword evidence="10 12" id="KW-0975">Bacterial flagellum</keyword>
<dbReference type="GO" id="GO:0009431">
    <property type="term" value="C:bacterial-type flagellum basal body, MS ring"/>
    <property type="evidence" value="ECO:0007669"/>
    <property type="project" value="InterPro"/>
</dbReference>
<feature type="transmembrane region" description="Helical" evidence="14">
    <location>
        <begin position="34"/>
        <end position="53"/>
    </location>
</feature>
<comment type="similarity">
    <text evidence="4 12">Belongs to the FliF family.</text>
</comment>
<evidence type="ECO:0000256" key="13">
    <source>
        <dbReference type="SAM" id="MobiDB-lite"/>
    </source>
</evidence>
<evidence type="ECO:0000256" key="11">
    <source>
        <dbReference type="ARBA" id="ARBA00025936"/>
    </source>
</evidence>
<dbReference type="EMBL" id="CP003390">
    <property type="protein sequence ID" value="AFI85171.1"/>
    <property type="molecule type" value="Genomic_DNA"/>
</dbReference>
<dbReference type="Pfam" id="PF01514">
    <property type="entry name" value="YscJ_FliF"/>
    <property type="match status" value="1"/>
</dbReference>
<comment type="function">
    <text evidence="1 12">The M ring may be actively involved in energy transduction.</text>
</comment>
<dbReference type="RefSeq" id="WP_014707536.1">
    <property type="nucleotide sequence ID" value="NC_017857.3"/>
</dbReference>
<evidence type="ECO:0000256" key="6">
    <source>
        <dbReference type="ARBA" id="ARBA00022475"/>
    </source>
</evidence>
<dbReference type="STRING" id="754476.Q7A_2371"/>
<feature type="compositionally biased region" description="Low complexity" evidence="13">
    <location>
        <begin position="348"/>
        <end position="358"/>
    </location>
</feature>
<dbReference type="GO" id="GO:0005886">
    <property type="term" value="C:plasma membrane"/>
    <property type="evidence" value="ECO:0007669"/>
    <property type="project" value="UniProtKB-SubCell"/>
</dbReference>
<dbReference type="GO" id="GO:0003774">
    <property type="term" value="F:cytoskeletal motor activity"/>
    <property type="evidence" value="ECO:0007669"/>
    <property type="project" value="InterPro"/>
</dbReference>
<keyword evidence="7 14" id="KW-0812">Transmembrane</keyword>
<accession>I1XLA2</accession>
<dbReference type="HOGENOM" id="CLU_028108_1_1_6"/>
<dbReference type="eggNOG" id="COG1766">
    <property type="taxonomic scope" value="Bacteria"/>
</dbReference>
<name>I1XLA2_METNJ</name>
<keyword evidence="15" id="KW-0966">Cell projection</keyword>
<keyword evidence="15" id="KW-0969">Cilium</keyword>
<dbReference type="OrthoDB" id="8554211at2"/>
<dbReference type="InterPro" id="IPR013556">
    <property type="entry name" value="Flag_M-ring_C"/>
</dbReference>
<dbReference type="PANTHER" id="PTHR30046:SF0">
    <property type="entry name" value="FLAGELLAR M-RING PROTEIN"/>
    <property type="match status" value="1"/>
</dbReference>
<keyword evidence="15" id="KW-0282">Flagellum</keyword>
<dbReference type="PATRIC" id="fig|754476.3.peg.2334"/>
<dbReference type="InterPro" id="IPR006182">
    <property type="entry name" value="FliF_N_dom"/>
</dbReference>
<comment type="subunit">
    <text evidence="11">The basal body constitutes a major portion of the flagellar organelle and consists of four rings (L,P,S, and M) mounted on a central rod. The M ring is integral to the inner membrane of the cell and may be connected to the flagellar rod via the S ring. The S (supramembrane ring) lies just distal to the M ring. The L and P rings lie in the outer membrane and the periplasmic space, respectively.</text>
</comment>
<comment type="subcellular location">
    <subcellularLocation>
        <location evidence="2 12">Bacterial flagellum basal body</location>
    </subcellularLocation>
    <subcellularLocation>
        <location evidence="3">Cell membrane</location>
        <topology evidence="3">Multi-pass membrane protein</topology>
    </subcellularLocation>
</comment>
<dbReference type="GO" id="GO:0071973">
    <property type="term" value="P:bacterial-type flagellum-dependent cell motility"/>
    <property type="evidence" value="ECO:0007669"/>
    <property type="project" value="InterPro"/>
</dbReference>
<dbReference type="Proteomes" id="UP000009144">
    <property type="component" value="Chromosome"/>
</dbReference>
<evidence type="ECO:0000313" key="15">
    <source>
        <dbReference type="EMBL" id="AFI85171.1"/>
    </source>
</evidence>
<evidence type="ECO:0000256" key="1">
    <source>
        <dbReference type="ARBA" id="ARBA00003820"/>
    </source>
</evidence>
<dbReference type="PIRSF" id="PIRSF004862">
    <property type="entry name" value="FliF"/>
    <property type="match status" value="1"/>
</dbReference>
<keyword evidence="6" id="KW-1003">Cell membrane</keyword>
<proteinExistence type="inferred from homology"/>
<dbReference type="NCBIfam" id="TIGR00206">
    <property type="entry name" value="fliF"/>
    <property type="match status" value="1"/>
</dbReference>
<keyword evidence="16" id="KW-1185">Reference proteome</keyword>
<evidence type="ECO:0000256" key="9">
    <source>
        <dbReference type="ARBA" id="ARBA00023136"/>
    </source>
</evidence>
<reference evidence="15 16" key="2">
    <citation type="journal article" date="2013" name="Int. J. Syst. Evol. Microbiol.">
        <title>Methylophaga nitratireducenticrescens sp. nov. and Methylophaga frappieri sp. nov., isolated from the biofilm of the methanol-fed denitrification system treating the seawater at the Montreal Biodome.</title>
        <authorList>
            <person name="Villeneuve C."/>
            <person name="Martineau C."/>
            <person name="Mauffrey F."/>
            <person name="Villemur R."/>
        </authorList>
    </citation>
    <scope>NUCLEOTIDE SEQUENCE [LARGE SCALE GENOMIC DNA]</scope>
    <source>
        <strain evidence="15 16">JAM1</strain>
    </source>
</reference>
<keyword evidence="8 14" id="KW-1133">Transmembrane helix</keyword>
<sequence>MENAPATKTNTFAANTPLAVMQNNISRQPITKQIMFLLAIAASIAVGGYVFMWSQTPSYQVLFSGMEAQESSEVANVLQQMQIDYKLDPTTGALLVPASEVQGLRLRLAAEGLPRSSAQGMEILSQEQGFGTSQFIEQARYQRAMEQELARSVSELQNVRSARVHLAIPKQSVFVRERKPPTASVVVNLYAGRTLERGHISAVTHMVAASIPNMKSSDVTVVDQRGNLLSQPERDSSMALSDTQLEFTQKLEQLYISRIEDILTPIVGMNGVRAQVVADVDFTVTEQTQESYNPDLAALRSEQLAEEERVGGFGPMGVPGALANQPPGGGVAPEQAAQENAGEDGETTTETVTPGSSSRRTTRNFELDRTISHSRLAPGDIRKLSVAVLVDEPTTTDAEGNVVTTPMSDAQMARINTLVMDAIGFNMARGDSLNVVSAPFVTPIEAEPLPGIPLWEQPWVWDVGKQVLGALVVLFLIFGLIRPAFRDLNKSPSKQLANQNGENTDEMSAEQALAASSKNGEDIAKLTTGSERVEQHLTNIRSLVQQDPALVAQVVKNWAASDA</sequence>
<evidence type="ECO:0000313" key="16">
    <source>
        <dbReference type="Proteomes" id="UP000009144"/>
    </source>
</evidence>
<gene>
    <name evidence="15" type="ordered locus">Q7A_2371</name>
</gene>
<dbReference type="PANTHER" id="PTHR30046">
    <property type="entry name" value="FLAGELLAR M-RING PROTEIN"/>
    <property type="match status" value="1"/>
</dbReference>
<evidence type="ECO:0000256" key="12">
    <source>
        <dbReference type="PIRNR" id="PIRNR004862"/>
    </source>
</evidence>
<dbReference type="Pfam" id="PF08345">
    <property type="entry name" value="YscJ_FliF_C"/>
    <property type="match status" value="1"/>
</dbReference>
<evidence type="ECO:0000256" key="10">
    <source>
        <dbReference type="ARBA" id="ARBA00023143"/>
    </source>
</evidence>
<feature type="region of interest" description="Disordered" evidence="13">
    <location>
        <begin position="493"/>
        <end position="514"/>
    </location>
</feature>
<evidence type="ECO:0000256" key="3">
    <source>
        <dbReference type="ARBA" id="ARBA00004651"/>
    </source>
</evidence>
<evidence type="ECO:0000256" key="4">
    <source>
        <dbReference type="ARBA" id="ARBA00007971"/>
    </source>
</evidence>
<dbReference type="InterPro" id="IPR043427">
    <property type="entry name" value="YscJ/FliF"/>
</dbReference>
<evidence type="ECO:0000256" key="14">
    <source>
        <dbReference type="SAM" id="Phobius"/>
    </source>
</evidence>
<evidence type="ECO:0000256" key="5">
    <source>
        <dbReference type="ARBA" id="ARBA00017949"/>
    </source>
</evidence>
<dbReference type="KEGG" id="mej:Q7A_2371"/>
<dbReference type="AlphaFoldDB" id="I1XLA2"/>